<accession>A0A068TQC8</accession>
<evidence type="ECO:0000256" key="4">
    <source>
        <dbReference type="RuleBase" id="RU362057"/>
    </source>
</evidence>
<dbReference type="Gramene" id="CDO98535">
    <property type="protein sequence ID" value="CDO98535"/>
    <property type="gene ID" value="GSCOC_T00022667001"/>
</dbReference>
<keyword evidence="3" id="KW-0328">Glycosyltransferase</keyword>
<dbReference type="CDD" id="cd03784">
    <property type="entry name" value="GT1_Gtf-like"/>
    <property type="match status" value="1"/>
</dbReference>
<name>A0A068TQC8_COFCA</name>
<dbReference type="PROSITE" id="PS00375">
    <property type="entry name" value="UDPGT"/>
    <property type="match status" value="1"/>
</dbReference>
<dbReference type="GO" id="GO:0080044">
    <property type="term" value="F:quercetin 7-O-glucosyltransferase activity"/>
    <property type="evidence" value="ECO:0007669"/>
    <property type="project" value="EnsemblPlants"/>
</dbReference>
<evidence type="ECO:0000256" key="2">
    <source>
        <dbReference type="ARBA" id="ARBA00022679"/>
    </source>
</evidence>
<keyword evidence="2 3" id="KW-0808">Transferase</keyword>
<dbReference type="SUPFAM" id="SSF53756">
    <property type="entry name" value="UDP-Glycosyltransferase/glycogen phosphorylase"/>
    <property type="match status" value="1"/>
</dbReference>
<dbReference type="PANTHER" id="PTHR48047">
    <property type="entry name" value="GLYCOSYLTRANSFERASE"/>
    <property type="match status" value="1"/>
</dbReference>
<dbReference type="Gene3D" id="3.40.50.2000">
    <property type="entry name" value="Glycogen Phosphorylase B"/>
    <property type="match status" value="2"/>
</dbReference>
<dbReference type="InterPro" id="IPR002213">
    <property type="entry name" value="UDP_glucos_trans"/>
</dbReference>
<dbReference type="InParanoid" id="A0A068TQC8"/>
<dbReference type="GO" id="GO:0080043">
    <property type="term" value="F:quercetin 3-O-glucosyltransferase activity"/>
    <property type="evidence" value="ECO:0007669"/>
    <property type="project" value="EnsemblPlants"/>
</dbReference>
<evidence type="ECO:0000256" key="3">
    <source>
        <dbReference type="RuleBase" id="RU003718"/>
    </source>
</evidence>
<reference evidence="6" key="1">
    <citation type="journal article" date="2014" name="Science">
        <title>The coffee genome provides insight into the convergent evolution of caffeine biosynthesis.</title>
        <authorList>
            <person name="Denoeud F."/>
            <person name="Carretero-Paulet L."/>
            <person name="Dereeper A."/>
            <person name="Droc G."/>
            <person name="Guyot R."/>
            <person name="Pietrella M."/>
            <person name="Zheng C."/>
            <person name="Alberti A."/>
            <person name="Anthony F."/>
            <person name="Aprea G."/>
            <person name="Aury J.M."/>
            <person name="Bento P."/>
            <person name="Bernard M."/>
            <person name="Bocs S."/>
            <person name="Campa C."/>
            <person name="Cenci A."/>
            <person name="Combes M.C."/>
            <person name="Crouzillat D."/>
            <person name="Da Silva C."/>
            <person name="Daddiego L."/>
            <person name="De Bellis F."/>
            <person name="Dussert S."/>
            <person name="Garsmeur O."/>
            <person name="Gayraud T."/>
            <person name="Guignon V."/>
            <person name="Jahn K."/>
            <person name="Jamilloux V."/>
            <person name="Joet T."/>
            <person name="Labadie K."/>
            <person name="Lan T."/>
            <person name="Leclercq J."/>
            <person name="Lepelley M."/>
            <person name="Leroy T."/>
            <person name="Li L.T."/>
            <person name="Librado P."/>
            <person name="Lopez L."/>
            <person name="Munoz A."/>
            <person name="Noel B."/>
            <person name="Pallavicini A."/>
            <person name="Perrotta G."/>
            <person name="Poncet V."/>
            <person name="Pot D."/>
            <person name="Priyono X."/>
            <person name="Rigoreau M."/>
            <person name="Rouard M."/>
            <person name="Rozas J."/>
            <person name="Tranchant-Dubreuil C."/>
            <person name="VanBuren R."/>
            <person name="Zhang Q."/>
            <person name="Andrade A.C."/>
            <person name="Argout X."/>
            <person name="Bertrand B."/>
            <person name="de Kochko A."/>
            <person name="Graziosi G."/>
            <person name="Henry R.J."/>
            <person name="Jayarama X."/>
            <person name="Ming R."/>
            <person name="Nagai C."/>
            <person name="Rounsley S."/>
            <person name="Sankoff D."/>
            <person name="Giuliano G."/>
            <person name="Albert V.A."/>
            <person name="Wincker P."/>
            <person name="Lashermes P."/>
        </authorList>
    </citation>
    <scope>NUCLEOTIDE SEQUENCE [LARGE SCALE GENOMIC DNA]</scope>
    <source>
        <strain evidence="6">cv. DH200-94</strain>
    </source>
</reference>
<dbReference type="EMBL" id="HG739086">
    <property type="protein sequence ID" value="CDO98535.1"/>
    <property type="molecule type" value="Genomic_DNA"/>
</dbReference>
<gene>
    <name evidence="5" type="ORF">GSCOC_T00022667001</name>
</gene>
<dbReference type="FunFam" id="3.40.50.2000:FF:000064">
    <property type="entry name" value="Glycosyltransferase"/>
    <property type="match status" value="1"/>
</dbReference>
<keyword evidence="6" id="KW-1185">Reference proteome</keyword>
<dbReference type="PANTHER" id="PTHR48047:SF8">
    <property type="entry name" value="FLAVONOL 3-O-GLUCOSYLTRANSFERASE UGT89B1"/>
    <property type="match status" value="1"/>
</dbReference>
<dbReference type="EC" id="2.4.1.-" evidence="4"/>
<dbReference type="GO" id="GO:0080046">
    <property type="term" value="F:quercetin 4'-O-glucosyltransferase activity"/>
    <property type="evidence" value="ECO:0007669"/>
    <property type="project" value="EnsemblPlants"/>
</dbReference>
<dbReference type="OMA" id="KVVYVCF"/>
<dbReference type="AlphaFoldDB" id="A0A068TQC8"/>
<dbReference type="Pfam" id="PF00201">
    <property type="entry name" value="UDPGT"/>
    <property type="match status" value="1"/>
</dbReference>
<evidence type="ECO:0000313" key="6">
    <source>
        <dbReference type="Proteomes" id="UP000295252"/>
    </source>
</evidence>
<sequence length="480" mass="52295">MSQEKAHILIFPYPAQGHMLPLLDLAHQLSIRGLDITILVTPKNLPLVNPLLCRGPSIQTLVLPFPSHPSIPPGVENVKDLPVGGFRTMMYTLRNLHNPLKEWFKNHVSPPTAIIFDMFLGSANRLADELSIPGYVFSPSGGLALSVIYSLWRHMPKRKDPSSDEENIPFPVPNCPSYPWWQLSPVYRSFADNGTDLISKVIKENFDGDMASFGLVINSVSELEGVYFDHLKDFLGHPRVWSVGPVLPPSGDASGPAERGGASSISPGEILTWLDQIEKDHSVIYVCFGSQAVLTNEQMEALTLGLEKSGAKFILSVKGATQGHDESEKYGLIPPGFEERAAGRGLVIKGWAPQVLILRHSAVGAFLTHCGWNSVLEGIGAGVPMLAWPMGADQFSNATLIVNELEIGVRACEGDENVPDSDELAGVLAKAICGFQEERKRAKELQKAAFDAVQEGGSSFKNLDSLALHFSEEASKRRSS</sequence>
<evidence type="ECO:0000313" key="5">
    <source>
        <dbReference type="EMBL" id="CDO98535.1"/>
    </source>
</evidence>
<organism evidence="5 6">
    <name type="scientific">Coffea canephora</name>
    <name type="common">Robusta coffee</name>
    <dbReference type="NCBI Taxonomy" id="49390"/>
    <lineage>
        <taxon>Eukaryota</taxon>
        <taxon>Viridiplantae</taxon>
        <taxon>Streptophyta</taxon>
        <taxon>Embryophyta</taxon>
        <taxon>Tracheophyta</taxon>
        <taxon>Spermatophyta</taxon>
        <taxon>Magnoliopsida</taxon>
        <taxon>eudicotyledons</taxon>
        <taxon>Gunneridae</taxon>
        <taxon>Pentapetalae</taxon>
        <taxon>asterids</taxon>
        <taxon>lamiids</taxon>
        <taxon>Gentianales</taxon>
        <taxon>Rubiaceae</taxon>
        <taxon>Ixoroideae</taxon>
        <taxon>Gardenieae complex</taxon>
        <taxon>Bertiereae - Coffeeae clade</taxon>
        <taxon>Coffeeae</taxon>
        <taxon>Coffea</taxon>
    </lineage>
</organism>
<comment type="similarity">
    <text evidence="1 3">Belongs to the UDP-glycosyltransferase family.</text>
</comment>
<dbReference type="Proteomes" id="UP000295252">
    <property type="component" value="Chromosome VI"/>
</dbReference>
<dbReference type="GO" id="GO:1901734">
    <property type="term" value="P:quercetin biosynthetic process"/>
    <property type="evidence" value="ECO:0007669"/>
    <property type="project" value="EnsemblPlants"/>
</dbReference>
<dbReference type="FunCoup" id="A0A068TQC8">
    <property type="interactions" value="141"/>
</dbReference>
<dbReference type="OrthoDB" id="5835829at2759"/>
<dbReference type="PhylomeDB" id="A0A068TQC8"/>
<protein>
    <recommendedName>
        <fullName evidence="4">Glycosyltransferase</fullName>
        <ecNumber evidence="4">2.4.1.-</ecNumber>
    </recommendedName>
</protein>
<proteinExistence type="inferred from homology"/>
<dbReference type="InterPro" id="IPR035595">
    <property type="entry name" value="UDP_glycos_trans_CS"/>
</dbReference>
<evidence type="ECO:0000256" key="1">
    <source>
        <dbReference type="ARBA" id="ARBA00009995"/>
    </source>
</evidence>